<organism evidence="3 4">
    <name type="scientific">Drosophila madeirensis</name>
    <name type="common">Fruit fly</name>
    <dbReference type="NCBI Taxonomy" id="30013"/>
    <lineage>
        <taxon>Eukaryota</taxon>
        <taxon>Metazoa</taxon>
        <taxon>Ecdysozoa</taxon>
        <taxon>Arthropoda</taxon>
        <taxon>Hexapoda</taxon>
        <taxon>Insecta</taxon>
        <taxon>Pterygota</taxon>
        <taxon>Neoptera</taxon>
        <taxon>Endopterygota</taxon>
        <taxon>Diptera</taxon>
        <taxon>Brachycera</taxon>
        <taxon>Muscomorpha</taxon>
        <taxon>Ephydroidea</taxon>
        <taxon>Drosophilidae</taxon>
        <taxon>Drosophila</taxon>
        <taxon>Sophophora</taxon>
    </lineage>
</organism>
<gene>
    <name evidence="3" type="ORF">DMAD_06090</name>
</gene>
<dbReference type="PANTHER" id="PTHR12312:SF16">
    <property type="entry name" value="TWISTED GASTRULATION PROTEIN HOMOLOG 1-A-RELATED"/>
    <property type="match status" value="1"/>
</dbReference>
<evidence type="ECO:0000256" key="1">
    <source>
        <dbReference type="SAM" id="SignalP"/>
    </source>
</evidence>
<feature type="signal peptide" evidence="1">
    <location>
        <begin position="1"/>
        <end position="23"/>
    </location>
</feature>
<name>A0AAU9FQV8_DROMD</name>
<dbReference type="GO" id="GO:0005615">
    <property type="term" value="C:extracellular space"/>
    <property type="evidence" value="ECO:0007669"/>
    <property type="project" value="TreeGrafter"/>
</dbReference>
<evidence type="ECO:0000313" key="4">
    <source>
        <dbReference type="Proteomes" id="UP001500889"/>
    </source>
</evidence>
<dbReference type="GO" id="GO:0030510">
    <property type="term" value="P:regulation of BMP signaling pathway"/>
    <property type="evidence" value="ECO:0007669"/>
    <property type="project" value="TreeGrafter"/>
</dbReference>
<dbReference type="InterPro" id="IPR057726">
    <property type="entry name" value="Tsg_C"/>
</dbReference>
<keyword evidence="1" id="KW-0732">Signal</keyword>
<dbReference type="AlphaFoldDB" id="A0AAU9FQV8"/>
<feature type="chain" id="PRO_5043941970" evidence="1">
    <location>
        <begin position="24"/>
        <end position="146"/>
    </location>
</feature>
<feature type="domain" description="Tsg C-terminal" evidence="2">
    <location>
        <begin position="74"/>
        <end position="136"/>
    </location>
</feature>
<dbReference type="InterPro" id="IPR006761">
    <property type="entry name" value="Tsg"/>
</dbReference>
<evidence type="ECO:0000313" key="3">
    <source>
        <dbReference type="EMBL" id="BFF97730.1"/>
    </source>
</evidence>
<protein>
    <submittedName>
        <fullName evidence="3">Protein twisted gastrulation</fullName>
    </submittedName>
</protein>
<accession>A0AAU9FQV8</accession>
<proteinExistence type="predicted"/>
<evidence type="ECO:0000259" key="2">
    <source>
        <dbReference type="Pfam" id="PF04668"/>
    </source>
</evidence>
<keyword evidence="4" id="KW-1185">Reference proteome</keyword>
<dbReference type="Proteomes" id="UP001500889">
    <property type="component" value="Chromosome J"/>
</dbReference>
<dbReference type="EMBL" id="AP029265">
    <property type="protein sequence ID" value="BFF97730.1"/>
    <property type="molecule type" value="Genomic_DNA"/>
</dbReference>
<dbReference type="Pfam" id="PF04668">
    <property type="entry name" value="Tsg"/>
    <property type="match status" value="1"/>
</dbReference>
<reference evidence="3 4" key="1">
    <citation type="submission" date="2024-02" db="EMBL/GenBank/DDBJ databases">
        <title>A chromosome-level genome assembly of Drosophila madeirensis, a fruit fly species endemic to Madeira island.</title>
        <authorList>
            <person name="Tomihara K."/>
            <person name="Llopart A."/>
            <person name="Yamamoto D."/>
        </authorList>
    </citation>
    <scope>NUCLEOTIDE SEQUENCE [LARGE SCALE GENOMIC DNA]</scope>
    <source>
        <strain evidence="3 4">RF1</strain>
    </source>
</reference>
<sequence>MKTFIDLLIKTLFAFAYLQCGFADLAKLQRKSHTEEFEGAPALFRAMSSSPNDGYTYNWSVVSFTMDDYDSYDPSESQVNCTVLYLDQCTSWNKCRQTCLKTGATSYRWFHDGCCECVGEHCINYGINESRCRMCPEPGSDDEDED</sequence>
<dbReference type="PANTHER" id="PTHR12312">
    <property type="entry name" value="TWISTED GASTRULATION PROTEIN HOMOLOG 1-A-RELATED"/>
    <property type="match status" value="1"/>
</dbReference>